<evidence type="ECO:0000313" key="1">
    <source>
        <dbReference type="EMBL" id="MFD2731741.1"/>
    </source>
</evidence>
<keyword evidence="2" id="KW-1185">Reference proteome</keyword>
<reference evidence="2" key="1">
    <citation type="journal article" date="2019" name="Int. J. Syst. Evol. Microbiol.">
        <title>The Global Catalogue of Microorganisms (GCM) 10K type strain sequencing project: providing services to taxonomists for standard genome sequencing and annotation.</title>
        <authorList>
            <consortium name="The Broad Institute Genomics Platform"/>
            <consortium name="The Broad Institute Genome Sequencing Center for Infectious Disease"/>
            <person name="Wu L."/>
            <person name="Ma J."/>
        </authorList>
    </citation>
    <scope>NUCLEOTIDE SEQUENCE [LARGE SCALE GENOMIC DNA]</scope>
    <source>
        <strain evidence="2">KCTC 42456</strain>
    </source>
</reference>
<dbReference type="Proteomes" id="UP001597546">
    <property type="component" value="Unassembled WGS sequence"/>
</dbReference>
<keyword evidence="1" id="KW-0328">Glycosyltransferase</keyword>
<accession>A0ABW5TR43</accession>
<sequence>MLKNTVVFILSNAKYDAAIESTGYTMSKHLAENNKVFYIEYPATFRDYFKLKNSPQFLKKKELFSKKSNGLLETDNPNLNIVITPLLMSINFLPEGFLYRKLLQYNEKLIVKRIKRIIEEQNIENYIFINSFNIHYPTVGNYLNANLKVYHCVDPLVSSYDTKHGILSEKLIVNDSDLIICTSKELYRLKKQQHPDTYFIPNAADFSHSEKARLTETVVYPAIAAIKKPIIGYFGNIEGRTDYNLIQELAEIHKDKSFVFVGPIEKEFRLKLNSPNNNIHIVDSVPYKSMPCVLKGFDIAIIPFKQEEINQTIYPLKLFEYLGSGKPVVATNFNADLVEQTENTVPYCSNTKEFSNAIIDALENDNLEKQEERLAAARKNTWAIRAKEFSELLEEYLDKKMQN</sequence>
<name>A0ABW5TR43_9SPHI</name>
<comment type="caution">
    <text evidence="1">The sequence shown here is derived from an EMBL/GenBank/DDBJ whole genome shotgun (WGS) entry which is preliminary data.</text>
</comment>
<dbReference type="PANTHER" id="PTHR12526:SF630">
    <property type="entry name" value="GLYCOSYLTRANSFERASE"/>
    <property type="match status" value="1"/>
</dbReference>
<dbReference type="EC" id="2.4.-.-" evidence="1"/>
<dbReference type="GO" id="GO:0016757">
    <property type="term" value="F:glycosyltransferase activity"/>
    <property type="evidence" value="ECO:0007669"/>
    <property type="project" value="UniProtKB-KW"/>
</dbReference>
<dbReference type="EMBL" id="JBHULV010000025">
    <property type="protein sequence ID" value="MFD2731741.1"/>
    <property type="molecule type" value="Genomic_DNA"/>
</dbReference>
<evidence type="ECO:0000313" key="2">
    <source>
        <dbReference type="Proteomes" id="UP001597546"/>
    </source>
</evidence>
<dbReference type="RefSeq" id="WP_379042068.1">
    <property type="nucleotide sequence ID" value="NZ_JBHSKW010000019.1"/>
</dbReference>
<dbReference type="SUPFAM" id="SSF53756">
    <property type="entry name" value="UDP-Glycosyltransferase/glycogen phosphorylase"/>
    <property type="match status" value="1"/>
</dbReference>
<proteinExistence type="predicted"/>
<organism evidence="1 2">
    <name type="scientific">Pedobacter alpinus</name>
    <dbReference type="NCBI Taxonomy" id="1590643"/>
    <lineage>
        <taxon>Bacteria</taxon>
        <taxon>Pseudomonadati</taxon>
        <taxon>Bacteroidota</taxon>
        <taxon>Sphingobacteriia</taxon>
        <taxon>Sphingobacteriales</taxon>
        <taxon>Sphingobacteriaceae</taxon>
        <taxon>Pedobacter</taxon>
    </lineage>
</organism>
<dbReference type="Pfam" id="PF13692">
    <property type="entry name" value="Glyco_trans_1_4"/>
    <property type="match status" value="1"/>
</dbReference>
<protein>
    <submittedName>
        <fullName evidence="1">Glycosyltransferase</fullName>
        <ecNumber evidence="1">2.4.-.-</ecNumber>
    </submittedName>
</protein>
<dbReference type="Gene3D" id="3.40.50.11010">
    <property type="match status" value="1"/>
</dbReference>
<gene>
    <name evidence="1" type="ORF">ACFSSE_08480</name>
</gene>
<dbReference type="PANTHER" id="PTHR12526">
    <property type="entry name" value="GLYCOSYLTRANSFERASE"/>
    <property type="match status" value="1"/>
</dbReference>
<keyword evidence="1" id="KW-0808">Transferase</keyword>
<dbReference type="Gene3D" id="3.40.50.2000">
    <property type="entry name" value="Glycogen Phosphorylase B"/>
    <property type="match status" value="1"/>
</dbReference>